<dbReference type="EC" id="2.6.1.-" evidence="4"/>
<organism evidence="4 5">
    <name type="scientific">Vibrio agarivorans</name>
    <dbReference type="NCBI Taxonomy" id="153622"/>
    <lineage>
        <taxon>Bacteria</taxon>
        <taxon>Pseudomonadati</taxon>
        <taxon>Pseudomonadota</taxon>
        <taxon>Gammaproteobacteria</taxon>
        <taxon>Vibrionales</taxon>
        <taxon>Vibrionaceae</taxon>
        <taxon>Vibrio</taxon>
    </lineage>
</organism>
<comment type="similarity">
    <text evidence="2 3">Belongs to the DegT/DnrJ/EryC1 family.</text>
</comment>
<keyword evidence="5" id="KW-1185">Reference proteome</keyword>
<keyword evidence="1 3" id="KW-0663">Pyridoxal phosphate</keyword>
<keyword evidence="4" id="KW-0032">Aminotransferase</keyword>
<dbReference type="InterPro" id="IPR000653">
    <property type="entry name" value="DegT/StrS_aminotransferase"/>
</dbReference>
<reference evidence="4" key="1">
    <citation type="submission" date="2024-05" db="EMBL/GenBank/DDBJ databases">
        <title>Genome Sequences of Four Agar- Degrading Marine Bacteria.</title>
        <authorList>
            <person name="Phillips E.K."/>
            <person name="Shaffer J.C."/>
            <person name="Henson M.W."/>
            <person name="Temperton B."/>
            <person name="Thrash C.J."/>
            <person name="Martin M.O."/>
        </authorList>
    </citation>
    <scope>NUCLEOTIDE SEQUENCE</scope>
    <source>
        <strain evidence="4">EKP203</strain>
    </source>
</reference>
<dbReference type="PANTHER" id="PTHR30244">
    <property type="entry name" value="TRANSAMINASE"/>
    <property type="match status" value="1"/>
</dbReference>
<keyword evidence="4" id="KW-0808">Transferase</keyword>
<dbReference type="Pfam" id="PF01041">
    <property type="entry name" value="DegT_DnrJ_EryC1"/>
    <property type="match status" value="1"/>
</dbReference>
<evidence type="ECO:0000256" key="1">
    <source>
        <dbReference type="ARBA" id="ARBA00022898"/>
    </source>
</evidence>
<dbReference type="InterPro" id="IPR015422">
    <property type="entry name" value="PyrdxlP-dep_Trfase_small"/>
</dbReference>
<evidence type="ECO:0000256" key="2">
    <source>
        <dbReference type="ARBA" id="ARBA00037999"/>
    </source>
</evidence>
<gene>
    <name evidence="4" type="ORF">QWJ08_00930</name>
</gene>
<dbReference type="PIRSF" id="PIRSF000390">
    <property type="entry name" value="PLP_StrS"/>
    <property type="match status" value="1"/>
</dbReference>
<dbReference type="CDD" id="cd00616">
    <property type="entry name" value="AHBA_syn"/>
    <property type="match status" value="1"/>
</dbReference>
<dbReference type="Gene3D" id="3.40.640.10">
    <property type="entry name" value="Type I PLP-dependent aspartate aminotransferase-like (Major domain)"/>
    <property type="match status" value="1"/>
</dbReference>
<dbReference type="InterPro" id="IPR015421">
    <property type="entry name" value="PyrdxlP-dep_Trfase_major"/>
</dbReference>
<protein>
    <submittedName>
        <fullName evidence="4">DegT/DnrJ/EryC1/StrS family aminotransferase</fullName>
        <ecNumber evidence="4">2.6.1.-</ecNumber>
    </submittedName>
</protein>
<dbReference type="InterPro" id="IPR015424">
    <property type="entry name" value="PyrdxlP-dep_Trfase"/>
</dbReference>
<dbReference type="EMBL" id="JAUEOZ010000001">
    <property type="protein sequence ID" value="MDN2479990.1"/>
    <property type="molecule type" value="Genomic_DNA"/>
</dbReference>
<name>A0ABT7XW69_9VIBR</name>
<dbReference type="SUPFAM" id="SSF53383">
    <property type="entry name" value="PLP-dependent transferases"/>
    <property type="match status" value="1"/>
</dbReference>
<dbReference type="Proteomes" id="UP001169719">
    <property type="component" value="Unassembled WGS sequence"/>
</dbReference>
<proteinExistence type="inferred from homology"/>
<evidence type="ECO:0000256" key="3">
    <source>
        <dbReference type="RuleBase" id="RU004508"/>
    </source>
</evidence>
<dbReference type="PANTHER" id="PTHR30244:SF36">
    <property type="entry name" value="3-OXO-GLUCOSE-6-PHOSPHATE:GLUTAMATE AMINOTRANSFERASE"/>
    <property type="match status" value="1"/>
</dbReference>
<dbReference type="Gene3D" id="3.90.1150.10">
    <property type="entry name" value="Aspartate Aminotransferase, domain 1"/>
    <property type="match status" value="1"/>
</dbReference>
<comment type="caution">
    <text evidence="4">The sequence shown here is derived from an EMBL/GenBank/DDBJ whole genome shotgun (WGS) entry which is preliminary data.</text>
</comment>
<sequence length="367" mass="41232">MIPFLDLKKINQQYADELKDACSRVIDSGWYIMGNELKEFEAEFAAYCGTKHAIGVANGLDALTLVLRAWKEMGKLTEGDEVIVPANTYIASILAITENNLTPVLVEPSPDTYNLTKEGVEAAITSKTKAILPVHLYGLISPMAEIMDLAKEHELLVLEDCAQAHGAEINNIKAGNWGDAAGFSFYPGKNLGALGDAGAITTNDNELAQTLLALRNYGSRTKYENLYQGVNSRLDEIQAAMLSVKLKHLDAETECRREIAKRYRTEITNPLVILPKLNDNLEHVWHLFVLRSEVREELQNWLEKHDVHTLIHYPIPPHKQQAYRDWRAIHLPITECIHEQVVSLPLCPTMNSQAVTRVIELVNEFRV</sequence>
<evidence type="ECO:0000313" key="4">
    <source>
        <dbReference type="EMBL" id="MDN2479990.1"/>
    </source>
</evidence>
<accession>A0ABT7XW69</accession>
<evidence type="ECO:0000313" key="5">
    <source>
        <dbReference type="Proteomes" id="UP001169719"/>
    </source>
</evidence>
<dbReference type="GO" id="GO:0008483">
    <property type="term" value="F:transaminase activity"/>
    <property type="evidence" value="ECO:0007669"/>
    <property type="project" value="UniProtKB-KW"/>
</dbReference>
<dbReference type="RefSeq" id="WP_289960312.1">
    <property type="nucleotide sequence ID" value="NZ_JAUEOZ010000001.1"/>
</dbReference>